<dbReference type="KEGG" id="bdr:105226748"/>
<organism evidence="2 3">
    <name type="scientific">Bactrocera dorsalis</name>
    <name type="common">Oriental fruit fly</name>
    <name type="synonym">Dacus dorsalis</name>
    <dbReference type="NCBI Taxonomy" id="27457"/>
    <lineage>
        <taxon>Eukaryota</taxon>
        <taxon>Metazoa</taxon>
        <taxon>Ecdysozoa</taxon>
        <taxon>Arthropoda</taxon>
        <taxon>Hexapoda</taxon>
        <taxon>Insecta</taxon>
        <taxon>Pterygota</taxon>
        <taxon>Neoptera</taxon>
        <taxon>Endopterygota</taxon>
        <taxon>Diptera</taxon>
        <taxon>Brachycera</taxon>
        <taxon>Muscomorpha</taxon>
        <taxon>Tephritoidea</taxon>
        <taxon>Tephritidae</taxon>
        <taxon>Bactrocera</taxon>
        <taxon>Bactrocera</taxon>
    </lineage>
</organism>
<evidence type="ECO:0000313" key="2">
    <source>
        <dbReference type="Proteomes" id="UP001652620"/>
    </source>
</evidence>
<dbReference type="GO" id="GO:1902936">
    <property type="term" value="F:phosphatidylinositol bisphosphate binding"/>
    <property type="evidence" value="ECO:0007669"/>
    <property type="project" value="TreeGrafter"/>
</dbReference>
<dbReference type="Gene3D" id="3.40.525.10">
    <property type="entry name" value="CRAL-TRIO lipid binding domain"/>
    <property type="match status" value="1"/>
</dbReference>
<dbReference type="GeneID" id="105226748"/>
<dbReference type="InterPro" id="IPR036865">
    <property type="entry name" value="CRAL-TRIO_dom_sf"/>
</dbReference>
<proteinExistence type="predicted"/>
<keyword evidence="2" id="KW-1185">Reference proteome</keyword>
<dbReference type="GO" id="GO:0016020">
    <property type="term" value="C:membrane"/>
    <property type="evidence" value="ECO:0007669"/>
    <property type="project" value="TreeGrafter"/>
</dbReference>
<dbReference type="PANTHER" id="PTHR10174:SF216">
    <property type="entry name" value="CRAL-TRIO DOMAIN-CONTAINING PROTEIN-RELATED"/>
    <property type="match status" value="1"/>
</dbReference>
<name>A0A6I9V4G4_BACDO</name>
<evidence type="ECO:0000259" key="1">
    <source>
        <dbReference type="PROSITE" id="PS50191"/>
    </source>
</evidence>
<dbReference type="Proteomes" id="UP001652620">
    <property type="component" value="Chromosome 2"/>
</dbReference>
<dbReference type="OMA" id="EALDYWR"/>
<dbReference type="SMART" id="SM00516">
    <property type="entry name" value="SEC14"/>
    <property type="match status" value="1"/>
</dbReference>
<sequence>MGEITVRELDPVLRELARTNCNENPDTVVEQIEVIQEWIRKSPHLKASNNPQLILAFLRRCKFSLEETKKRIDNYYAMKNEYHDVLCERELSDELIEFYRTGIHVIPNKPIAHDGPAVMISQYCKIDSKKSNPRLAFKLLFILFETLAMESDNASIVGLTYIIDCRDVGLHLMTQFEPSLLKKGYIVVENCMPLQLKEVHVINMRREGVSVFNFLSSFMPNTMRFKFMAHKKAEDLLECIPRDAVTVEYGGNNGYLTEAIKSFESSLLLYREHFKEDGNFGTNEKLRIGSKKKEWELVELSGAIGSFRKLEVD</sequence>
<dbReference type="PRINTS" id="PR00180">
    <property type="entry name" value="CRETINALDHBP"/>
</dbReference>
<dbReference type="SUPFAM" id="SSF52087">
    <property type="entry name" value="CRAL/TRIO domain"/>
    <property type="match status" value="1"/>
</dbReference>
<dbReference type="PROSITE" id="PS50191">
    <property type="entry name" value="CRAL_TRIO"/>
    <property type="match status" value="1"/>
</dbReference>
<dbReference type="InParanoid" id="A0A6I9V4G4"/>
<feature type="domain" description="CRAL-TRIO" evidence="1">
    <location>
        <begin position="91"/>
        <end position="257"/>
    </location>
</feature>
<reference evidence="2" key="1">
    <citation type="submission" date="2025-05" db="UniProtKB">
        <authorList>
            <consortium name="RefSeq"/>
        </authorList>
    </citation>
    <scope>NUCLEOTIDE SEQUENCE [LARGE SCALE GENOMIC DNA]</scope>
</reference>
<dbReference type="InterPro" id="IPR036273">
    <property type="entry name" value="CRAL/TRIO_N_dom_sf"/>
</dbReference>
<gene>
    <name evidence="3" type="primary">LOC105226748</name>
</gene>
<dbReference type="Pfam" id="PF00650">
    <property type="entry name" value="CRAL_TRIO"/>
    <property type="match status" value="1"/>
</dbReference>
<protein>
    <submittedName>
        <fullName evidence="3">Uncharacterized protein LOC105226748</fullName>
    </submittedName>
</protein>
<dbReference type="AlphaFoldDB" id="A0A6I9V4G4"/>
<dbReference type="FunCoup" id="A0A6I9V4G4">
    <property type="interactions" value="1"/>
</dbReference>
<evidence type="ECO:0000313" key="3">
    <source>
        <dbReference type="RefSeq" id="XP_011204068.1"/>
    </source>
</evidence>
<dbReference type="InterPro" id="IPR001251">
    <property type="entry name" value="CRAL-TRIO_dom"/>
</dbReference>
<dbReference type="RefSeq" id="XP_011204068.1">
    <property type="nucleotide sequence ID" value="XM_011205766.4"/>
</dbReference>
<dbReference type="SUPFAM" id="SSF46938">
    <property type="entry name" value="CRAL/TRIO N-terminal domain"/>
    <property type="match status" value="1"/>
</dbReference>
<dbReference type="OrthoDB" id="6575879at2759"/>
<dbReference type="PANTHER" id="PTHR10174">
    <property type="entry name" value="ALPHA-TOCOPHEROL TRANSFER PROTEIN-RELATED"/>
    <property type="match status" value="1"/>
</dbReference>
<accession>A0A6I9V4G4</accession>
<dbReference type="CDD" id="cd00170">
    <property type="entry name" value="SEC14"/>
    <property type="match status" value="1"/>
</dbReference>
<reference evidence="3" key="2">
    <citation type="submission" date="2025-08" db="UniProtKB">
        <authorList>
            <consortium name="RefSeq"/>
        </authorList>
    </citation>
    <scope>IDENTIFICATION</scope>
    <source>
        <tissue evidence="3">Adult</tissue>
    </source>
</reference>
<dbReference type="Gene3D" id="1.10.8.20">
    <property type="entry name" value="N-terminal domain of phosphatidylinositol transfer protein sec14p"/>
    <property type="match status" value="1"/>
</dbReference>